<dbReference type="Pfam" id="PF08240">
    <property type="entry name" value="ADH_N"/>
    <property type="match status" value="1"/>
</dbReference>
<feature type="domain" description="Enoyl reductase (ER)" evidence="3">
    <location>
        <begin position="20"/>
        <end position="333"/>
    </location>
</feature>
<dbReference type="GO" id="GO:0070402">
    <property type="term" value="F:NADPH binding"/>
    <property type="evidence" value="ECO:0007669"/>
    <property type="project" value="TreeGrafter"/>
</dbReference>
<dbReference type="GO" id="GO:0016651">
    <property type="term" value="F:oxidoreductase activity, acting on NAD(P)H"/>
    <property type="evidence" value="ECO:0007669"/>
    <property type="project" value="TreeGrafter"/>
</dbReference>
<dbReference type="EMBL" id="RKST01000009">
    <property type="protein sequence ID" value="RUM97801.1"/>
    <property type="molecule type" value="Genomic_DNA"/>
</dbReference>
<evidence type="ECO:0000313" key="4">
    <source>
        <dbReference type="EMBL" id="RUM97801.1"/>
    </source>
</evidence>
<organism evidence="4 5">
    <name type="scientific">Borborobacter arsenicus</name>
    <dbReference type="NCBI Taxonomy" id="1851146"/>
    <lineage>
        <taxon>Bacteria</taxon>
        <taxon>Pseudomonadati</taxon>
        <taxon>Pseudomonadota</taxon>
        <taxon>Alphaproteobacteria</taxon>
        <taxon>Hyphomicrobiales</taxon>
        <taxon>Phyllobacteriaceae</taxon>
        <taxon>Borborobacter</taxon>
    </lineage>
</organism>
<sequence length="336" mass="35391">MADGDRLPEKMTAVAISTPGGPLVLKPERRDLPKPETGEILIRVHAAGVNRPDVLQRKGAYPPPPGASDLPGLEVAGEVAALGEGVQRWAIGDRVCALTPGGGYAEYARVHETNALPLPAGFTFSEAAALPETFFTVWHNVFERGSLKGGETLLVHGGSSGIGTTAIQLASAFGAYVIATAGSAEKCAACLKLGADRAINYRSEDFVAVVKEATDGRGANVILDMVGGDYVGRNYTAAAIEGRIVQIATQGGAVASADFSKLMVKRLTHTGSTLRPRPVEVKAQIAAGLEAKVWPLLAARRIAPVMDMIFPLKEAWRAHERMEEGEHIGKIVLDVG</sequence>
<evidence type="ECO:0000256" key="2">
    <source>
        <dbReference type="ARBA" id="ARBA00023002"/>
    </source>
</evidence>
<dbReference type="Gene3D" id="3.40.50.720">
    <property type="entry name" value="NAD(P)-binding Rossmann-like Domain"/>
    <property type="match status" value="1"/>
</dbReference>
<dbReference type="NCBIfam" id="TIGR02824">
    <property type="entry name" value="quinone_pig3"/>
    <property type="match status" value="1"/>
</dbReference>
<dbReference type="SMART" id="SM00829">
    <property type="entry name" value="PKS_ER"/>
    <property type="match status" value="1"/>
</dbReference>
<dbReference type="Pfam" id="PF00107">
    <property type="entry name" value="ADH_zinc_N"/>
    <property type="match status" value="1"/>
</dbReference>
<dbReference type="CDD" id="cd05276">
    <property type="entry name" value="p53_inducible_oxidoreductase"/>
    <property type="match status" value="1"/>
</dbReference>
<keyword evidence="1" id="KW-0521">NADP</keyword>
<dbReference type="InterPro" id="IPR011032">
    <property type="entry name" value="GroES-like_sf"/>
</dbReference>
<evidence type="ECO:0000313" key="5">
    <source>
        <dbReference type="Proteomes" id="UP000281647"/>
    </source>
</evidence>
<dbReference type="InterPro" id="IPR036291">
    <property type="entry name" value="NAD(P)-bd_dom_sf"/>
</dbReference>
<dbReference type="OrthoDB" id="9780520at2"/>
<dbReference type="InterPro" id="IPR013149">
    <property type="entry name" value="ADH-like_C"/>
</dbReference>
<reference evidence="4 5" key="1">
    <citation type="submission" date="2018-11" db="EMBL/GenBank/DDBJ databases">
        <title>Pseudaminobacter arsenicus sp. nov., an arsenic-resistant bacterium isolated from arsenic-rich aquifers.</title>
        <authorList>
            <person name="Mu Y."/>
        </authorList>
    </citation>
    <scope>NUCLEOTIDE SEQUENCE [LARGE SCALE GENOMIC DNA]</scope>
    <source>
        <strain evidence="4 5">CB3</strain>
    </source>
</reference>
<dbReference type="PANTHER" id="PTHR48106:SF8">
    <property type="entry name" value="OS02G0805600 PROTEIN"/>
    <property type="match status" value="1"/>
</dbReference>
<accession>A0A432V6L7</accession>
<protein>
    <submittedName>
        <fullName evidence="4">NAD(P)H-quinone oxidoreductase</fullName>
    </submittedName>
</protein>
<evidence type="ECO:0000259" key="3">
    <source>
        <dbReference type="SMART" id="SM00829"/>
    </source>
</evidence>
<dbReference type="Gene3D" id="3.90.180.10">
    <property type="entry name" value="Medium-chain alcohol dehydrogenases, catalytic domain"/>
    <property type="match status" value="1"/>
</dbReference>
<dbReference type="InterPro" id="IPR014189">
    <property type="entry name" value="Quinone_OxRdtase_PIG3"/>
</dbReference>
<dbReference type="InterPro" id="IPR013154">
    <property type="entry name" value="ADH-like_N"/>
</dbReference>
<comment type="caution">
    <text evidence="4">The sequence shown here is derived from an EMBL/GenBank/DDBJ whole genome shotgun (WGS) entry which is preliminary data.</text>
</comment>
<gene>
    <name evidence="4" type="ORF">EET67_10815</name>
</gene>
<keyword evidence="5" id="KW-1185">Reference proteome</keyword>
<dbReference type="Proteomes" id="UP000281647">
    <property type="component" value="Unassembled WGS sequence"/>
</dbReference>
<keyword evidence="2" id="KW-0560">Oxidoreductase</keyword>
<dbReference type="PANTHER" id="PTHR48106">
    <property type="entry name" value="QUINONE OXIDOREDUCTASE PIG3-RELATED"/>
    <property type="match status" value="1"/>
</dbReference>
<evidence type="ECO:0000256" key="1">
    <source>
        <dbReference type="ARBA" id="ARBA00022857"/>
    </source>
</evidence>
<dbReference type="SUPFAM" id="SSF50129">
    <property type="entry name" value="GroES-like"/>
    <property type="match status" value="1"/>
</dbReference>
<dbReference type="InterPro" id="IPR020843">
    <property type="entry name" value="ER"/>
</dbReference>
<name>A0A432V6L7_9HYPH</name>
<dbReference type="AlphaFoldDB" id="A0A432V6L7"/>
<proteinExistence type="predicted"/>
<dbReference type="SUPFAM" id="SSF51735">
    <property type="entry name" value="NAD(P)-binding Rossmann-fold domains"/>
    <property type="match status" value="1"/>
</dbReference>